<keyword evidence="2" id="KW-1185">Reference proteome</keyword>
<dbReference type="EMBL" id="JAUSUH010000012">
    <property type="protein sequence ID" value="MDQ0349758.1"/>
    <property type="molecule type" value="Genomic_DNA"/>
</dbReference>
<organism evidence="1 2">
    <name type="scientific">Ancylobacter vacuolatus</name>
    <dbReference type="NCBI Taxonomy" id="223389"/>
    <lineage>
        <taxon>Bacteria</taxon>
        <taxon>Pseudomonadati</taxon>
        <taxon>Pseudomonadota</taxon>
        <taxon>Alphaproteobacteria</taxon>
        <taxon>Hyphomicrobiales</taxon>
        <taxon>Xanthobacteraceae</taxon>
        <taxon>Ancylobacter</taxon>
    </lineage>
</organism>
<evidence type="ECO:0000313" key="1">
    <source>
        <dbReference type="EMBL" id="MDQ0349758.1"/>
    </source>
</evidence>
<gene>
    <name evidence="1" type="ORF">J2S76_004209</name>
</gene>
<evidence type="ECO:0008006" key="3">
    <source>
        <dbReference type="Google" id="ProtNLM"/>
    </source>
</evidence>
<comment type="caution">
    <text evidence="1">The sequence shown here is derived from an EMBL/GenBank/DDBJ whole genome shotgun (WGS) entry which is preliminary data.</text>
</comment>
<dbReference type="Proteomes" id="UP001238467">
    <property type="component" value="Unassembled WGS sequence"/>
</dbReference>
<dbReference type="RefSeq" id="WP_307063717.1">
    <property type="nucleotide sequence ID" value="NZ_JAUSUH010000012.1"/>
</dbReference>
<reference evidence="1 2" key="1">
    <citation type="submission" date="2023-07" db="EMBL/GenBank/DDBJ databases">
        <title>Genomic Encyclopedia of Type Strains, Phase IV (KMG-IV): sequencing the most valuable type-strain genomes for metagenomic binning, comparative biology and taxonomic classification.</title>
        <authorList>
            <person name="Goeker M."/>
        </authorList>
    </citation>
    <scope>NUCLEOTIDE SEQUENCE [LARGE SCALE GENOMIC DNA]</scope>
    <source>
        <strain evidence="1 2">DSM 1277</strain>
    </source>
</reference>
<accession>A0ABU0DMT1</accession>
<name>A0ABU0DMT1_9HYPH</name>
<evidence type="ECO:0000313" key="2">
    <source>
        <dbReference type="Proteomes" id="UP001238467"/>
    </source>
</evidence>
<sequence length="129" mass="13367">MRRQPRGWTAEMDAALCRMRHAGLNYAAIAARLQAEGLGTRSRDAVKARAFLLGIAAETGAPEPLDCRAGNGADPLLAALAAAHKAAPADAAPPPFDARPLRWRGLLPNAGCAGSPASQCAEIGDTGKW</sequence>
<protein>
    <recommendedName>
        <fullName evidence="3">GcrA cell cycle regulator</fullName>
    </recommendedName>
</protein>
<proteinExistence type="predicted"/>